<evidence type="ECO:0000313" key="6">
    <source>
        <dbReference type="Proteomes" id="UP001595377"/>
    </source>
</evidence>
<evidence type="ECO:0000259" key="4">
    <source>
        <dbReference type="PROSITE" id="PS51000"/>
    </source>
</evidence>
<proteinExistence type="predicted"/>
<dbReference type="SMART" id="SM01134">
    <property type="entry name" value="DeoRC"/>
    <property type="match status" value="1"/>
</dbReference>
<name>A0ABV7DHZ4_9HYPH</name>
<gene>
    <name evidence="5" type="ORF">ACFOHH_13250</name>
</gene>
<accession>A0ABV7DHZ4</accession>
<keyword evidence="6" id="KW-1185">Reference proteome</keyword>
<dbReference type="EMBL" id="JBHRSP010000019">
    <property type="protein sequence ID" value="MFC3074073.1"/>
    <property type="molecule type" value="Genomic_DNA"/>
</dbReference>
<dbReference type="PRINTS" id="PR00037">
    <property type="entry name" value="HTHLACR"/>
</dbReference>
<dbReference type="PROSITE" id="PS51000">
    <property type="entry name" value="HTH_DEOR_2"/>
    <property type="match status" value="1"/>
</dbReference>
<dbReference type="Gene3D" id="3.40.50.1360">
    <property type="match status" value="1"/>
</dbReference>
<dbReference type="Pfam" id="PF00455">
    <property type="entry name" value="DeoRC"/>
    <property type="match status" value="1"/>
</dbReference>
<reference evidence="6" key="1">
    <citation type="journal article" date="2019" name="Int. J. Syst. Evol. Microbiol.">
        <title>The Global Catalogue of Microorganisms (GCM) 10K type strain sequencing project: providing services to taxonomists for standard genome sequencing and annotation.</title>
        <authorList>
            <consortium name="The Broad Institute Genomics Platform"/>
            <consortium name="The Broad Institute Genome Sequencing Center for Infectious Disease"/>
            <person name="Wu L."/>
            <person name="Ma J."/>
        </authorList>
    </citation>
    <scope>NUCLEOTIDE SEQUENCE [LARGE SCALE GENOMIC DNA]</scope>
    <source>
        <strain evidence="6">KCTC 52677</strain>
    </source>
</reference>
<dbReference type="InterPro" id="IPR018356">
    <property type="entry name" value="Tscrpt_reg_HTH_DeoR_CS"/>
</dbReference>
<protein>
    <submittedName>
        <fullName evidence="5">DeoR/GlpR family DNA-binding transcription regulator</fullName>
    </submittedName>
</protein>
<comment type="caution">
    <text evidence="5">The sequence shown here is derived from an EMBL/GenBank/DDBJ whole genome shotgun (WGS) entry which is preliminary data.</text>
</comment>
<organism evidence="5 6">
    <name type="scientific">Shinella pollutisoli</name>
    <dbReference type="NCBI Taxonomy" id="2250594"/>
    <lineage>
        <taxon>Bacteria</taxon>
        <taxon>Pseudomonadati</taxon>
        <taxon>Pseudomonadota</taxon>
        <taxon>Alphaproteobacteria</taxon>
        <taxon>Hyphomicrobiales</taxon>
        <taxon>Rhizobiaceae</taxon>
        <taxon>Shinella</taxon>
    </lineage>
</organism>
<dbReference type="PANTHER" id="PTHR30363">
    <property type="entry name" value="HTH-TYPE TRANSCRIPTIONAL REGULATOR SRLR-RELATED"/>
    <property type="match status" value="1"/>
</dbReference>
<keyword evidence="3" id="KW-0804">Transcription</keyword>
<evidence type="ECO:0000256" key="3">
    <source>
        <dbReference type="ARBA" id="ARBA00023163"/>
    </source>
</evidence>
<dbReference type="RefSeq" id="WP_257313008.1">
    <property type="nucleotide sequence ID" value="NZ_JANFDG010000003.1"/>
</dbReference>
<dbReference type="Pfam" id="PF08220">
    <property type="entry name" value="HTH_DeoR"/>
    <property type="match status" value="1"/>
</dbReference>
<dbReference type="InterPro" id="IPR014036">
    <property type="entry name" value="DeoR-like_C"/>
</dbReference>
<evidence type="ECO:0000313" key="5">
    <source>
        <dbReference type="EMBL" id="MFC3074073.1"/>
    </source>
</evidence>
<dbReference type="GO" id="GO:0003677">
    <property type="term" value="F:DNA binding"/>
    <property type="evidence" value="ECO:0007669"/>
    <property type="project" value="UniProtKB-KW"/>
</dbReference>
<keyword evidence="2 5" id="KW-0238">DNA-binding</keyword>
<dbReference type="PROSITE" id="PS00894">
    <property type="entry name" value="HTH_DEOR_1"/>
    <property type="match status" value="1"/>
</dbReference>
<dbReference type="InterPro" id="IPR050313">
    <property type="entry name" value="Carb_Metab_HTH_regulators"/>
</dbReference>
<dbReference type="SUPFAM" id="SSF46785">
    <property type="entry name" value="Winged helix' DNA-binding domain"/>
    <property type="match status" value="1"/>
</dbReference>
<dbReference type="InterPro" id="IPR037171">
    <property type="entry name" value="NagB/RpiA_transferase-like"/>
</dbReference>
<feature type="domain" description="HTH deoR-type" evidence="4">
    <location>
        <begin position="3"/>
        <end position="58"/>
    </location>
</feature>
<dbReference type="InterPro" id="IPR036390">
    <property type="entry name" value="WH_DNA-bd_sf"/>
</dbReference>
<dbReference type="Proteomes" id="UP001595377">
    <property type="component" value="Unassembled WGS sequence"/>
</dbReference>
<evidence type="ECO:0000256" key="2">
    <source>
        <dbReference type="ARBA" id="ARBA00023125"/>
    </source>
</evidence>
<dbReference type="InterPro" id="IPR001034">
    <property type="entry name" value="DeoR_HTH"/>
</dbReference>
<evidence type="ECO:0000256" key="1">
    <source>
        <dbReference type="ARBA" id="ARBA00023015"/>
    </source>
</evidence>
<dbReference type="SMART" id="SM00420">
    <property type="entry name" value="HTH_DEOR"/>
    <property type="match status" value="1"/>
</dbReference>
<dbReference type="PANTHER" id="PTHR30363:SF44">
    <property type="entry name" value="AGA OPERON TRANSCRIPTIONAL REPRESSOR-RELATED"/>
    <property type="match status" value="1"/>
</dbReference>
<keyword evidence="1" id="KW-0805">Transcription regulation</keyword>
<sequence>MLPAKRRARIIELLRTEHAASLRDMAEALDSSLSTVRRDVEYLCETGLLQRTHGGALLEPTALKTLEPTPEIASAIASAEKQAIGRRAAAMIQPGQTVIFDSGTTTAAAAVSARERNVPFTAVTNDLTIGSVLSGNAAIHTTVTGGYVRPGSATLLGAGAMQTLTRLRADIAFIGTHALTQEALSDTSIELAEIKSTILRAADRVVLLADSGKFFSTSFCTFGRLVDVHLIITDNKLPPEHAAAIRALGIPLEIVESAPVGLRGVA</sequence>
<dbReference type="SUPFAM" id="SSF100950">
    <property type="entry name" value="NagB/RpiA/CoA transferase-like"/>
    <property type="match status" value="1"/>
</dbReference>